<gene>
    <name evidence="3" type="primary">jg10050</name>
    <name evidence="3" type="ORF">PAEG_LOCUS23582</name>
</gene>
<feature type="compositionally biased region" description="Basic and acidic residues" evidence="1">
    <location>
        <begin position="366"/>
        <end position="404"/>
    </location>
</feature>
<feature type="compositionally biased region" description="Polar residues" evidence="1">
    <location>
        <begin position="547"/>
        <end position="559"/>
    </location>
</feature>
<feature type="compositionally biased region" description="Basic and acidic residues" evidence="1">
    <location>
        <begin position="268"/>
        <end position="277"/>
    </location>
</feature>
<comment type="caution">
    <text evidence="3">The sequence shown here is derived from an EMBL/GenBank/DDBJ whole genome shotgun (WGS) entry which is preliminary data.</text>
</comment>
<organism evidence="3 4">
    <name type="scientific">Pararge aegeria aegeria</name>
    <dbReference type="NCBI Taxonomy" id="348720"/>
    <lineage>
        <taxon>Eukaryota</taxon>
        <taxon>Metazoa</taxon>
        <taxon>Ecdysozoa</taxon>
        <taxon>Arthropoda</taxon>
        <taxon>Hexapoda</taxon>
        <taxon>Insecta</taxon>
        <taxon>Pterygota</taxon>
        <taxon>Neoptera</taxon>
        <taxon>Endopterygota</taxon>
        <taxon>Lepidoptera</taxon>
        <taxon>Glossata</taxon>
        <taxon>Ditrysia</taxon>
        <taxon>Papilionoidea</taxon>
        <taxon>Nymphalidae</taxon>
        <taxon>Satyrinae</taxon>
        <taxon>Satyrini</taxon>
        <taxon>Parargina</taxon>
        <taxon>Pararge</taxon>
    </lineage>
</organism>
<feature type="region of interest" description="Disordered" evidence="1">
    <location>
        <begin position="521"/>
        <end position="630"/>
    </location>
</feature>
<feature type="compositionally biased region" description="Basic and acidic residues" evidence="1">
    <location>
        <begin position="602"/>
        <end position="613"/>
    </location>
</feature>
<name>A0A8S4S803_9NEOP</name>
<dbReference type="AlphaFoldDB" id="A0A8S4S803"/>
<feature type="region of interest" description="Disordered" evidence="1">
    <location>
        <begin position="349"/>
        <end position="457"/>
    </location>
</feature>
<feature type="compositionally biased region" description="Basic and acidic residues" evidence="1">
    <location>
        <begin position="244"/>
        <end position="259"/>
    </location>
</feature>
<feature type="region of interest" description="Disordered" evidence="1">
    <location>
        <begin position="211"/>
        <end position="279"/>
    </location>
</feature>
<evidence type="ECO:0000256" key="1">
    <source>
        <dbReference type="SAM" id="MobiDB-lite"/>
    </source>
</evidence>
<feature type="compositionally biased region" description="Polar residues" evidence="1">
    <location>
        <begin position="581"/>
        <end position="590"/>
    </location>
</feature>
<keyword evidence="2" id="KW-0732">Signal</keyword>
<feature type="compositionally biased region" description="Basic and acidic residues" evidence="1">
    <location>
        <begin position="521"/>
        <end position="534"/>
    </location>
</feature>
<evidence type="ECO:0000313" key="3">
    <source>
        <dbReference type="EMBL" id="CAH2259337.1"/>
    </source>
</evidence>
<feature type="chain" id="PRO_5035836804" evidence="2">
    <location>
        <begin position="24"/>
        <end position="678"/>
    </location>
</feature>
<feature type="signal peptide" evidence="2">
    <location>
        <begin position="1"/>
        <end position="23"/>
    </location>
</feature>
<feature type="compositionally biased region" description="Polar residues" evidence="1">
    <location>
        <begin position="417"/>
        <end position="433"/>
    </location>
</feature>
<dbReference type="Proteomes" id="UP000838756">
    <property type="component" value="Unassembled WGS sequence"/>
</dbReference>
<feature type="compositionally biased region" description="Basic and acidic residues" evidence="1">
    <location>
        <begin position="228"/>
        <end position="237"/>
    </location>
</feature>
<accession>A0A8S4S803</accession>
<protein>
    <submittedName>
        <fullName evidence="3">Jg10050 protein</fullName>
    </submittedName>
</protein>
<evidence type="ECO:0000256" key="2">
    <source>
        <dbReference type="SAM" id="SignalP"/>
    </source>
</evidence>
<dbReference type="OrthoDB" id="1734063at2759"/>
<reference evidence="3" key="1">
    <citation type="submission" date="2022-03" db="EMBL/GenBank/DDBJ databases">
        <authorList>
            <person name="Lindestad O."/>
        </authorList>
    </citation>
    <scope>NUCLEOTIDE SEQUENCE</scope>
</reference>
<dbReference type="EMBL" id="CAKXAJ010026152">
    <property type="protein sequence ID" value="CAH2259337.1"/>
    <property type="molecule type" value="Genomic_DNA"/>
</dbReference>
<keyword evidence="4" id="KW-1185">Reference proteome</keyword>
<sequence length="678" mass="76454">MGAAGAALLDGFILWIVCGSAFSSYEGPDEFVKSLGFDSYFDDQYSGIATMASNQKATVVNKIDKNQYPQLFDTAVSSSVDLKSQLLPRKNIHYDETNFGYNPIASQSFLPYGRPAKLVQQQQPLQLNRNIAPNTQEVSPLRYDIRTIHDPNYKVYKAEENEEKENIANLKQKPIEAVYFQPHVNVEVNHPLKYRKEDLTENFDGEQKYTQNTYITGPPRFRRYTGGRSRENLKKAEGDEEDDPYHYRAEYISRPKAFDESPYSSPYKKKEGSKDGYEYPYSYDSGYDHKEYDRIKELSDKQAAEIKQNPGNCKEVIKDGMSCMTCKDPKTGGNYESCSYVAEPKNNKYAYSKERKYDSNDDPDEPEKKSESPKKSEKLHSKKDTDSHRQDTGSHKFSKNENEKPYSSYKQADDSENPNNKYKSYYHSSQPKLSESLRAASSEESSEEAAPKSYDYKKALPGFYTDSEQKKDVEHVLAEFKKKDRSACNKVRKNGMTCYQCLDKNGLKNEECMFVSESAPKESHLAYQEHKEFTSKPATLDGGNEGAESQTVTTNSPPAQKSAEYAASSNYSKKLKRKKAPQTSITTAANNPEPKITKKVKRSEESQSAKDQSEYDGTSAVGISNIAPPEEFAGADSKGAFWAETLPQYSAALGVSLPEFMLSRSEHEASFDEAVAGA</sequence>
<proteinExistence type="predicted"/>
<evidence type="ECO:0000313" key="4">
    <source>
        <dbReference type="Proteomes" id="UP000838756"/>
    </source>
</evidence>